<dbReference type="RefSeq" id="WP_380559062.1">
    <property type="nucleotide sequence ID" value="NZ_JBHEZY010000021.1"/>
</dbReference>
<evidence type="ECO:0000313" key="2">
    <source>
        <dbReference type="EMBL" id="MFC1435713.1"/>
    </source>
</evidence>
<keyword evidence="1" id="KW-0812">Transmembrane</keyword>
<keyword evidence="1" id="KW-0472">Membrane</keyword>
<protein>
    <recommendedName>
        <fullName evidence="4">DUF4131 domain-containing protein</fullName>
    </recommendedName>
</protein>
<feature type="transmembrane region" description="Helical" evidence="1">
    <location>
        <begin position="52"/>
        <end position="82"/>
    </location>
</feature>
<accession>A0ABV6XBT3</accession>
<evidence type="ECO:0000313" key="3">
    <source>
        <dbReference type="Proteomes" id="UP001592530"/>
    </source>
</evidence>
<sequence length="212" mass="22784">MDMGLERTVRILAPAAASLAGAYGLWAVVHLIAQASFSQNAEWIDFAGTLALLLGCFLPAVCGFPSLKWCLGALLLLGILALQRSEVDQQALHRFGRTGHVRVLGVQKSQDGMSAGEVDYYTVSVLDGPPLTQVRGGTFADWHWKVGGTYTVTVDPRGLATVGRGGDPGAPVLQRALQVPLGAGLFYVLWQRARHPWYRRRPAATCPPGGKH</sequence>
<keyword evidence="1" id="KW-1133">Transmembrane helix</keyword>
<dbReference type="Proteomes" id="UP001592530">
    <property type="component" value="Unassembled WGS sequence"/>
</dbReference>
<evidence type="ECO:0008006" key="4">
    <source>
        <dbReference type="Google" id="ProtNLM"/>
    </source>
</evidence>
<organism evidence="2 3">
    <name type="scientific">Streptacidiphilus alkalitolerans</name>
    <dbReference type="NCBI Taxonomy" id="3342712"/>
    <lineage>
        <taxon>Bacteria</taxon>
        <taxon>Bacillati</taxon>
        <taxon>Actinomycetota</taxon>
        <taxon>Actinomycetes</taxon>
        <taxon>Kitasatosporales</taxon>
        <taxon>Streptomycetaceae</taxon>
        <taxon>Streptacidiphilus</taxon>
    </lineage>
</organism>
<evidence type="ECO:0000256" key="1">
    <source>
        <dbReference type="SAM" id="Phobius"/>
    </source>
</evidence>
<reference evidence="2 3" key="1">
    <citation type="submission" date="2024-09" db="EMBL/GenBank/DDBJ databases">
        <authorList>
            <person name="Lee S.D."/>
        </authorList>
    </citation>
    <scope>NUCLEOTIDE SEQUENCE [LARGE SCALE GENOMIC DNA]</scope>
    <source>
        <strain evidence="2 3">N1-3</strain>
    </source>
</reference>
<gene>
    <name evidence="2" type="ORF">ACEZDB_34275</name>
</gene>
<proteinExistence type="predicted"/>
<comment type="caution">
    <text evidence="2">The sequence shown here is derived from an EMBL/GenBank/DDBJ whole genome shotgun (WGS) entry which is preliminary data.</text>
</comment>
<feature type="transmembrane region" description="Helical" evidence="1">
    <location>
        <begin position="12"/>
        <end position="32"/>
    </location>
</feature>
<dbReference type="EMBL" id="JBHEZY010000021">
    <property type="protein sequence ID" value="MFC1435713.1"/>
    <property type="molecule type" value="Genomic_DNA"/>
</dbReference>
<name>A0ABV6XBT3_9ACTN</name>